<dbReference type="Pfam" id="PF02358">
    <property type="entry name" value="Trehalose_PPase"/>
    <property type="match status" value="1"/>
</dbReference>
<evidence type="ECO:0000256" key="2">
    <source>
        <dbReference type="ARBA" id="ARBA00006330"/>
    </source>
</evidence>
<dbReference type="Proteomes" id="UP001642464">
    <property type="component" value="Unassembled WGS sequence"/>
</dbReference>
<dbReference type="NCBIfam" id="TIGR01484">
    <property type="entry name" value="HAD-SF-IIB"/>
    <property type="match status" value="1"/>
</dbReference>
<dbReference type="Gene3D" id="3.30.70.1020">
    <property type="entry name" value="Trehalose-6-phosphate phosphatase related protein, domain 2"/>
    <property type="match status" value="1"/>
</dbReference>
<dbReference type="InterPro" id="IPR001830">
    <property type="entry name" value="Glyco_trans_20"/>
</dbReference>
<dbReference type="PANTHER" id="PTHR10788:SF106">
    <property type="entry name" value="BCDNA.GH08860"/>
    <property type="match status" value="1"/>
</dbReference>
<dbReference type="Gene3D" id="3.40.50.1000">
    <property type="entry name" value="HAD superfamily/HAD-like"/>
    <property type="match status" value="1"/>
</dbReference>
<dbReference type="Gene3D" id="3.40.50.2000">
    <property type="entry name" value="Glycogen Phosphorylase B"/>
    <property type="match status" value="3"/>
</dbReference>
<dbReference type="Pfam" id="PF00982">
    <property type="entry name" value="Glyco_transf_20"/>
    <property type="match status" value="2"/>
</dbReference>
<keyword evidence="5" id="KW-1185">Reference proteome</keyword>
<comment type="similarity">
    <text evidence="2">In the C-terminal section; belongs to the trehalose phosphatase family.</text>
</comment>
<evidence type="ECO:0000256" key="3">
    <source>
        <dbReference type="SAM" id="Coils"/>
    </source>
</evidence>
<name>A0ABP0MKY5_9DINO</name>
<dbReference type="InterPro" id="IPR036412">
    <property type="entry name" value="HAD-like_sf"/>
</dbReference>
<accession>A0ABP0MKY5</accession>
<dbReference type="PANTHER" id="PTHR10788">
    <property type="entry name" value="TREHALOSE-6-PHOSPHATE SYNTHASE"/>
    <property type="match status" value="1"/>
</dbReference>
<reference evidence="4 5" key="1">
    <citation type="submission" date="2024-02" db="EMBL/GenBank/DDBJ databases">
        <authorList>
            <person name="Chen Y."/>
            <person name="Shah S."/>
            <person name="Dougan E. K."/>
            <person name="Thang M."/>
            <person name="Chan C."/>
        </authorList>
    </citation>
    <scope>NUCLEOTIDE SEQUENCE [LARGE SCALE GENOMIC DNA]</scope>
</reference>
<evidence type="ECO:0000313" key="4">
    <source>
        <dbReference type="EMBL" id="CAK9051362.1"/>
    </source>
</evidence>
<protein>
    <submittedName>
        <fullName evidence="4">Bifunctional trehalose-6-phosphate synthase/phosphatase</fullName>
    </submittedName>
</protein>
<dbReference type="NCBIfam" id="TIGR00685">
    <property type="entry name" value="T6PP"/>
    <property type="match status" value="1"/>
</dbReference>
<proteinExistence type="inferred from homology"/>
<dbReference type="SUPFAM" id="SSF53756">
    <property type="entry name" value="UDP-Glycosyltransferase/glycogen phosphorylase"/>
    <property type="match status" value="2"/>
</dbReference>
<keyword evidence="3" id="KW-0175">Coiled coil</keyword>
<comment type="caution">
    <text evidence="4">The sequence shown here is derived from an EMBL/GenBank/DDBJ whole genome shotgun (WGS) entry which is preliminary data.</text>
</comment>
<organism evidence="4 5">
    <name type="scientific">Durusdinium trenchii</name>
    <dbReference type="NCBI Taxonomy" id="1381693"/>
    <lineage>
        <taxon>Eukaryota</taxon>
        <taxon>Sar</taxon>
        <taxon>Alveolata</taxon>
        <taxon>Dinophyceae</taxon>
        <taxon>Suessiales</taxon>
        <taxon>Symbiodiniaceae</taxon>
        <taxon>Durusdinium</taxon>
    </lineage>
</organism>
<feature type="coiled-coil region" evidence="3">
    <location>
        <begin position="151"/>
        <end position="178"/>
    </location>
</feature>
<sequence length="880" mass="99115">MRRSITHIELSSKLRIAFFLHTPFPSYEVLCVLPQCVDVVEGVLGADLIGFHTYNYLRHFRSCVIRLCGFTPEMDHVDHRGQRTKLGVFPIGANVQGIADAMKTEQFAQHLKEYTEQFQGKSLVLNVERLDYSKGVPQKLAAIQRYLEDAKMNADDDNETRTDRMEELQKRFERLDNHKANRGIATSNLRRIGEMAMKFMVGDYSTSPTETRLDHKKTVFVFIAVPSRRDVEEYQKIEEEVHRSISTINGMFSTLSHQPIVYIHRGVPLAELAALYARADCCLVTPLIDGMNLVAKEFIASKDRSIENVVPGAVVLSELAGSAQELFDAIVVNPYDEDAVADAIAIGLELTRGNRLSEDQRWEVTERMRQSVVQNDAVSWGVNMLKELEKPYTGQRIARPERVAMEMLDDRLAARFFANHEGTKAIFLDYDGTLREFEAKPEDAVPTEDTLELLKQLDQRGDLKLYMVSGRDKTFLEGHFGAYANLTLIAEHGYFKRGPDTLHEWVPFTPYQTLDWKEKVRPVLDMFQRCTPGATIEDKASAIVWHYRDCDEEYGQFKAKELMHQLALSLGNLPCQISQGNKIVEVASLAVRKGVVVGNALQQHLVLQSSVAKPFVEILICGDDRTDESMFLEAPKDALTVKVGPGDTAARFRLEKPSDVRRFLGLIADQGGNSQCTETGCPPPALSQALEEADRERVDLKSISRFYSFKDPEEILPEANALSCSACLWTAKALRSGLVEKMPRRVKAKDRRRLTEEAFDEGICAAQRFPTQLVRLDAKLGHMKLGYHDFSDVRGDKRTALTSEHFQLLGTSDSSKEAVSSMCLKLTRAFRSAVVDKAEAHKARIFGAITDHWLCVRQARLCSAQEVPPGGDDEDEEEDL</sequence>
<evidence type="ECO:0000313" key="5">
    <source>
        <dbReference type="Proteomes" id="UP001642464"/>
    </source>
</evidence>
<gene>
    <name evidence="4" type="ORF">SCF082_LOCUS28207</name>
</gene>
<dbReference type="EMBL" id="CAXAMM010022212">
    <property type="protein sequence ID" value="CAK9051362.1"/>
    <property type="molecule type" value="Genomic_DNA"/>
</dbReference>
<dbReference type="InterPro" id="IPR006379">
    <property type="entry name" value="HAD-SF_hydro_IIB"/>
</dbReference>
<dbReference type="InterPro" id="IPR003337">
    <property type="entry name" value="Trehalose_PPase"/>
</dbReference>
<comment type="similarity">
    <text evidence="1">In the N-terminal section; belongs to the glycosyltransferase 20 family.</text>
</comment>
<evidence type="ECO:0000256" key="1">
    <source>
        <dbReference type="ARBA" id="ARBA00005409"/>
    </source>
</evidence>
<dbReference type="InterPro" id="IPR023214">
    <property type="entry name" value="HAD_sf"/>
</dbReference>
<dbReference type="SUPFAM" id="SSF56784">
    <property type="entry name" value="HAD-like"/>
    <property type="match status" value="1"/>
</dbReference>
<dbReference type="CDD" id="cd01627">
    <property type="entry name" value="HAD_TPP"/>
    <property type="match status" value="1"/>
</dbReference>